<dbReference type="GO" id="GO:0030150">
    <property type="term" value="P:protein import into mitochondrial matrix"/>
    <property type="evidence" value="ECO:0007669"/>
    <property type="project" value="TreeGrafter"/>
</dbReference>
<dbReference type="GO" id="GO:0051087">
    <property type="term" value="F:protein-folding chaperone binding"/>
    <property type="evidence" value="ECO:0007669"/>
    <property type="project" value="InterPro"/>
</dbReference>
<comment type="caution">
    <text evidence="7">The sequence shown here is derived from an EMBL/GenBank/DDBJ whole genome shotgun (WGS) entry which is preliminary data.</text>
</comment>
<dbReference type="PANTHER" id="PTHR21237">
    <property type="entry name" value="GRPE PROTEIN"/>
    <property type="match status" value="1"/>
</dbReference>
<dbReference type="Pfam" id="PF01025">
    <property type="entry name" value="GrpE"/>
    <property type="match status" value="1"/>
</dbReference>
<dbReference type="GO" id="GO:0051082">
    <property type="term" value="F:unfolded protein binding"/>
    <property type="evidence" value="ECO:0007669"/>
    <property type="project" value="TreeGrafter"/>
</dbReference>
<dbReference type="GO" id="GO:0001405">
    <property type="term" value="C:PAM complex, Tim23 associated import motor"/>
    <property type="evidence" value="ECO:0007669"/>
    <property type="project" value="TreeGrafter"/>
</dbReference>
<evidence type="ECO:0000256" key="4">
    <source>
        <dbReference type="RuleBase" id="RU000640"/>
    </source>
</evidence>
<dbReference type="EMBL" id="VCGU01000010">
    <property type="protein sequence ID" value="TRY69360.1"/>
    <property type="molecule type" value="Genomic_DNA"/>
</dbReference>
<keyword evidence="4" id="KW-0496">Mitochondrion</keyword>
<organism evidence="7 8">
    <name type="scientific">Tigriopus californicus</name>
    <name type="common">Marine copepod</name>
    <dbReference type="NCBI Taxonomy" id="6832"/>
    <lineage>
        <taxon>Eukaryota</taxon>
        <taxon>Metazoa</taxon>
        <taxon>Ecdysozoa</taxon>
        <taxon>Arthropoda</taxon>
        <taxon>Crustacea</taxon>
        <taxon>Multicrustacea</taxon>
        <taxon>Hexanauplia</taxon>
        <taxon>Copepoda</taxon>
        <taxon>Harpacticoida</taxon>
        <taxon>Harpacticidae</taxon>
        <taxon>Tigriopus</taxon>
    </lineage>
</organism>
<evidence type="ECO:0000313" key="8">
    <source>
        <dbReference type="Proteomes" id="UP000318571"/>
    </source>
</evidence>
<dbReference type="GO" id="GO:0006457">
    <property type="term" value="P:protein folding"/>
    <property type="evidence" value="ECO:0007669"/>
    <property type="project" value="InterPro"/>
</dbReference>
<dbReference type="SUPFAM" id="SSF51064">
    <property type="entry name" value="Head domain of nucleotide exchange factor GrpE"/>
    <property type="match status" value="1"/>
</dbReference>
<dbReference type="PANTHER" id="PTHR21237:SF23">
    <property type="entry name" value="GRPE PROTEIN HOMOLOG, MITOCHONDRIAL"/>
    <property type="match status" value="1"/>
</dbReference>
<keyword evidence="3 4" id="KW-0143">Chaperone</keyword>
<dbReference type="FunFam" id="2.30.22.10:FF:000002">
    <property type="entry name" value="GrpE protein homolog"/>
    <property type="match status" value="1"/>
</dbReference>
<proteinExistence type="inferred from homology"/>
<evidence type="ECO:0000256" key="6">
    <source>
        <dbReference type="SAM" id="MobiDB-lite"/>
    </source>
</evidence>
<dbReference type="SUPFAM" id="SSF58014">
    <property type="entry name" value="Coiled-coil domain of nucleotide exchange factor GrpE"/>
    <property type="match status" value="1"/>
</dbReference>
<dbReference type="CDD" id="cd00446">
    <property type="entry name" value="GrpE"/>
    <property type="match status" value="1"/>
</dbReference>
<comment type="subcellular location">
    <subcellularLocation>
        <location evidence="1 4">Mitochondrion matrix</location>
    </subcellularLocation>
</comment>
<evidence type="ECO:0000256" key="3">
    <source>
        <dbReference type="ARBA" id="ARBA00023186"/>
    </source>
</evidence>
<sequence>MMASPSAVGRVLGSPLGLCPNVVLRAPHHQPVKALLRALHTQKSISGLSSRLTSPPRGSLTLHRIYQSTDATKTGDPEAKTAGGPATGQEDSAAEVSELETKLLEENQELKAKCDDLMDKYRRSIAESDNMRKRLTKQIDDAKIFGIQGFCKDLLAVADVLNKAIGGVSPEILAQESQYLKDMHQGLALTESQLLQVFRRHGLEQDNPVEEKFDPHRHEALFQIPHPDKEPNTVLDVQQVGYTLHGRTIRPAKVGVSKKP</sequence>
<dbReference type="InterPro" id="IPR013805">
    <property type="entry name" value="GrpE_CC"/>
</dbReference>
<evidence type="ECO:0000256" key="1">
    <source>
        <dbReference type="ARBA" id="ARBA00004305"/>
    </source>
</evidence>
<dbReference type="GO" id="GO:0000774">
    <property type="term" value="F:adenyl-nucleotide exchange factor activity"/>
    <property type="evidence" value="ECO:0007669"/>
    <property type="project" value="InterPro"/>
</dbReference>
<keyword evidence="8" id="KW-1185">Reference proteome</keyword>
<dbReference type="InterPro" id="IPR000740">
    <property type="entry name" value="GrpE"/>
</dbReference>
<dbReference type="Gene3D" id="2.30.22.10">
    <property type="entry name" value="Head domain of nucleotide exchange factor GrpE"/>
    <property type="match status" value="1"/>
</dbReference>
<dbReference type="OMA" id="YYSAQSH"/>
<dbReference type="GO" id="GO:0042803">
    <property type="term" value="F:protein homodimerization activity"/>
    <property type="evidence" value="ECO:0007669"/>
    <property type="project" value="InterPro"/>
</dbReference>
<dbReference type="PROSITE" id="PS01071">
    <property type="entry name" value="GRPE"/>
    <property type="match status" value="1"/>
</dbReference>
<gene>
    <name evidence="7" type="ORF">TCAL_02460</name>
</gene>
<protein>
    <recommendedName>
        <fullName evidence="4">GrpE protein homolog</fullName>
    </recommendedName>
</protein>
<dbReference type="Proteomes" id="UP000318571">
    <property type="component" value="Chromosome 1"/>
</dbReference>
<evidence type="ECO:0000313" key="7">
    <source>
        <dbReference type="EMBL" id="TRY69360.1"/>
    </source>
</evidence>
<dbReference type="HAMAP" id="MF_01151">
    <property type="entry name" value="GrpE"/>
    <property type="match status" value="1"/>
</dbReference>
<dbReference type="OrthoDB" id="201635at2759"/>
<accession>A0A553NVB2</accession>
<name>A0A553NVB2_TIGCA</name>
<comment type="function">
    <text evidence="4">Essential component of the PAM complex, a complex required for the translocation of transit peptide-containing proteins from the inner membrane into the mitochondrial matrix in an ATP-dependent manner.</text>
</comment>
<dbReference type="InterPro" id="IPR009012">
    <property type="entry name" value="GrpE_head"/>
</dbReference>
<feature type="region of interest" description="Disordered" evidence="6">
    <location>
        <begin position="68"/>
        <end position="93"/>
    </location>
</feature>
<dbReference type="STRING" id="6832.A0A553NVB2"/>
<evidence type="ECO:0000256" key="5">
    <source>
        <dbReference type="RuleBase" id="RU004478"/>
    </source>
</evidence>
<evidence type="ECO:0000256" key="2">
    <source>
        <dbReference type="ARBA" id="ARBA00009054"/>
    </source>
</evidence>
<reference evidence="7 8" key="1">
    <citation type="journal article" date="2018" name="Nat. Ecol. Evol.">
        <title>Genomic signatures of mitonuclear coevolution across populations of Tigriopus californicus.</title>
        <authorList>
            <person name="Barreto F.S."/>
            <person name="Watson E.T."/>
            <person name="Lima T.G."/>
            <person name="Willett C.S."/>
            <person name="Edmands S."/>
            <person name="Li W."/>
            <person name="Burton R.S."/>
        </authorList>
    </citation>
    <scope>NUCLEOTIDE SEQUENCE [LARGE SCALE GENOMIC DNA]</scope>
    <source>
        <strain evidence="7 8">San Diego</strain>
    </source>
</reference>
<dbReference type="AlphaFoldDB" id="A0A553NVB2"/>
<comment type="similarity">
    <text evidence="2 5">Belongs to the GrpE family.</text>
</comment>
<dbReference type="PRINTS" id="PR00773">
    <property type="entry name" value="GRPEPROTEIN"/>
</dbReference>
<dbReference type="Gene3D" id="3.90.20.20">
    <property type="match status" value="1"/>
</dbReference>